<dbReference type="InterPro" id="IPR024561">
    <property type="entry name" value="Pullul_strch_C"/>
</dbReference>
<dbReference type="SUPFAM" id="SSF81296">
    <property type="entry name" value="E set domains"/>
    <property type="match status" value="2"/>
</dbReference>
<dbReference type="Gene3D" id="2.60.40.1180">
    <property type="entry name" value="Golgi alpha-mannosidase II"/>
    <property type="match status" value="1"/>
</dbReference>
<dbReference type="SUPFAM" id="SSF51011">
    <property type="entry name" value="Glycosyl hydrolase domain"/>
    <property type="match status" value="1"/>
</dbReference>
<feature type="region of interest" description="Disordered" evidence="2">
    <location>
        <begin position="606"/>
        <end position="626"/>
    </location>
</feature>
<evidence type="ECO:0000259" key="3">
    <source>
        <dbReference type="Pfam" id="PF11852"/>
    </source>
</evidence>
<organism evidence="5 6">
    <name type="scientific">Actinomyces radicidentis</name>
    <dbReference type="NCBI Taxonomy" id="111015"/>
    <lineage>
        <taxon>Bacteria</taxon>
        <taxon>Bacillati</taxon>
        <taxon>Actinomycetota</taxon>
        <taxon>Actinomycetes</taxon>
        <taxon>Actinomycetales</taxon>
        <taxon>Actinomycetaceae</taxon>
        <taxon>Actinomyces</taxon>
    </lineage>
</organism>
<comment type="similarity">
    <text evidence="1">Belongs to the glycosyl hydrolase 13 family.</text>
</comment>
<dbReference type="Pfam" id="PF11852">
    <property type="entry name" value="Pullul_strch_C"/>
    <property type="match status" value="1"/>
</dbReference>
<evidence type="ECO:0000313" key="6">
    <source>
        <dbReference type="Proteomes" id="UP000065220"/>
    </source>
</evidence>
<evidence type="ECO:0000256" key="2">
    <source>
        <dbReference type="SAM" id="MobiDB-lite"/>
    </source>
</evidence>
<dbReference type="Gene3D" id="2.60.40.10">
    <property type="entry name" value="Immunoglobulins"/>
    <property type="match status" value="1"/>
</dbReference>
<dbReference type="InterPro" id="IPR014756">
    <property type="entry name" value="Ig_E-set"/>
</dbReference>
<evidence type="ECO:0000256" key="1">
    <source>
        <dbReference type="ARBA" id="ARBA00008061"/>
    </source>
</evidence>
<dbReference type="Gene3D" id="3.20.20.80">
    <property type="entry name" value="Glycosidases"/>
    <property type="match status" value="1"/>
</dbReference>
<feature type="domain" description="Pullulanase N2" evidence="4">
    <location>
        <begin position="4"/>
        <end position="148"/>
    </location>
</feature>
<proteinExistence type="inferred from homology"/>
<dbReference type="GO" id="GO:0005975">
    <property type="term" value="P:carbohydrate metabolic process"/>
    <property type="evidence" value="ECO:0007669"/>
    <property type="project" value="InterPro"/>
</dbReference>
<reference evidence="6" key="1">
    <citation type="submission" date="2016-02" db="EMBL/GenBank/DDBJ databases">
        <authorList>
            <person name="Holder M.E."/>
            <person name="Ajami N.J."/>
            <person name="Petrosino J.F."/>
        </authorList>
    </citation>
    <scope>NUCLEOTIDE SEQUENCE [LARGE SCALE GENOMIC DNA]</scope>
    <source>
        <strain evidence="6">CCUG 36733</strain>
    </source>
</reference>
<name>A0A0X8JGW6_ACTRD</name>
<dbReference type="InterPro" id="IPR013783">
    <property type="entry name" value="Ig-like_fold"/>
</dbReference>
<dbReference type="Gene3D" id="2.60.40.1130">
    <property type="entry name" value="Rab geranylgeranyltransferase alpha-subunit, insert domain"/>
    <property type="match status" value="1"/>
</dbReference>
<dbReference type="KEGG" id="ard:AXF14_03995"/>
<evidence type="ECO:0000259" key="4">
    <source>
        <dbReference type="Pfam" id="PF17967"/>
    </source>
</evidence>
<evidence type="ECO:0000313" key="5">
    <source>
        <dbReference type="EMBL" id="AMD88412.1"/>
    </source>
</evidence>
<dbReference type="InterPro" id="IPR011839">
    <property type="entry name" value="Pullul_strch"/>
</dbReference>
<dbReference type="CDD" id="cd11341">
    <property type="entry name" value="AmyAc_Pullulanase_LD-like"/>
    <property type="match status" value="1"/>
</dbReference>
<feature type="domain" description="Alpha-1,6-glucosidases pullulanase-type C-terminal" evidence="3">
    <location>
        <begin position="761"/>
        <end position="925"/>
    </location>
</feature>
<accession>A0A0X8JGW6</accession>
<dbReference type="Proteomes" id="UP000065220">
    <property type="component" value="Chromosome"/>
</dbReference>
<sequence length="926" mass="100177">MGGARAYWVDETTLAWPSDLLPRGVDRAACVGPDGGRPDRAPDVGFGLVVSPDGDARIEDGIIHRGERGYEVPLGVIDELDPALVAVHPQLAGYLALTTADEYGGPRLAREDVEDLLRCRLGVVQRSDATTGGWITAFTGVQTWPLIDRLWGERAAVRDGSAPLGATFHEHAGPDGAPAPRTPSFAVWAPTARDVALLSWETGDPTGSVPAVDGEPTRTPAQRRPDGRWEVPDGVVGPGAQYLWEVEVLLHTTGEVVTNRVTDPYSLALTVDSTRSVAVDLDQHALKPAAWVENLAPDVVSDAARSIYELHVRDFSAADATVPEELRGTYAAFGADSAGTRHLRRLAAAGIDTLHLLPTFDFATVPEDRARQRLPEIPEGTSPASRRPQAAVAAVADEDAFNWGYDPFHYQAPEGSYATAGHQDGGARTAEFRGMVGALHGMGLQVVLDQVYNHTSAAGQAPQSVLDRIVPGYYHRRDAAGAIEMSTCCNHVATEHAMAERLMIDSCVSWVQRYRVDGFRFDLMGYHSVDTMNRLREALDAVAEDAVGHPIFLYGEGWNMGEVANNALFTQAVQGQLGGTGVGTFNDRVRDAVHGGTLFDVDPRAAQGLGTGELTDPNGRDERDEGSLRADLAWRTDLVRLSLAGNLRDMVLRTADGEHRRGEEIRYGDQSAAYGTEPVESIAYVDAHDDETLFDRLAYKLPIGTTMADRIRMNTVCLACVTLGQTPSFWAAGTEMLRSKSLDTDSYNSGDWFNAIDWSGQDNGWGRGLPPANRNFDQWIFQAELLSHEELRPSPHDIATATEAALDLLRLRRSSPLFSLGSAELVLERVSFPVGGDRAQPGVILMVIDDGAGEADLDPALDGLVIVINATPDEVEQQCDDLVGRFLELSEVQAEGADEVVRRTTFDRATGTVRVPGRTVAVLVEH</sequence>
<dbReference type="InterPro" id="IPR017853">
    <property type="entry name" value="GH"/>
</dbReference>
<dbReference type="PANTHER" id="PTHR43002">
    <property type="entry name" value="GLYCOGEN DEBRANCHING ENZYME"/>
    <property type="match status" value="1"/>
</dbReference>
<dbReference type="STRING" id="111015.AXF14_03995"/>
<dbReference type="CDD" id="cd02860">
    <property type="entry name" value="E_set_Pullulanase"/>
    <property type="match status" value="1"/>
</dbReference>
<gene>
    <name evidence="5" type="ORF">AXF14_03995</name>
</gene>
<dbReference type="EMBL" id="CP014228">
    <property type="protein sequence ID" value="AMD88412.1"/>
    <property type="molecule type" value="Genomic_DNA"/>
</dbReference>
<dbReference type="InterPro" id="IPR040671">
    <property type="entry name" value="Pullulanase_N2"/>
</dbReference>
<dbReference type="AlphaFoldDB" id="A0A0X8JGW6"/>
<dbReference type="NCBIfam" id="TIGR02103">
    <property type="entry name" value="pullul_strch"/>
    <property type="match status" value="1"/>
</dbReference>
<dbReference type="Pfam" id="PF17967">
    <property type="entry name" value="Pullulanase_N2"/>
    <property type="match status" value="1"/>
</dbReference>
<protein>
    <submittedName>
        <fullName evidence="5">Pullulanase</fullName>
    </submittedName>
</protein>
<dbReference type="InterPro" id="IPR013780">
    <property type="entry name" value="Glyco_hydro_b"/>
</dbReference>
<dbReference type="GO" id="GO:0051060">
    <property type="term" value="F:pullulanase activity"/>
    <property type="evidence" value="ECO:0007669"/>
    <property type="project" value="InterPro"/>
</dbReference>
<keyword evidence="6" id="KW-1185">Reference proteome</keyword>
<dbReference type="SUPFAM" id="SSF51445">
    <property type="entry name" value="(Trans)glycosidases"/>
    <property type="match status" value="1"/>
</dbReference>
<feature type="region of interest" description="Disordered" evidence="2">
    <location>
        <begin position="204"/>
        <end position="232"/>
    </location>
</feature>